<evidence type="ECO:0000256" key="4">
    <source>
        <dbReference type="ARBA" id="ARBA00011825"/>
    </source>
</evidence>
<keyword evidence="6" id="KW-0508">mRNA splicing</keyword>
<name>A0A316VYI7_9BASI</name>
<dbReference type="GO" id="GO:0006397">
    <property type="term" value="P:mRNA processing"/>
    <property type="evidence" value="ECO:0007669"/>
    <property type="project" value="UniProtKB-KW"/>
</dbReference>
<feature type="compositionally biased region" description="Basic and acidic residues" evidence="8">
    <location>
        <begin position="9"/>
        <end position="31"/>
    </location>
</feature>
<evidence type="ECO:0000256" key="2">
    <source>
        <dbReference type="ARBA" id="ARBA00004123"/>
    </source>
</evidence>
<evidence type="ECO:0000256" key="7">
    <source>
        <dbReference type="ARBA" id="ARBA00023242"/>
    </source>
</evidence>
<feature type="region of interest" description="Disordered" evidence="8">
    <location>
        <begin position="1"/>
        <end position="194"/>
    </location>
</feature>
<dbReference type="GO" id="GO:0071011">
    <property type="term" value="C:precatalytic spliceosome"/>
    <property type="evidence" value="ECO:0007669"/>
    <property type="project" value="TreeGrafter"/>
</dbReference>
<feature type="compositionally biased region" description="Basic and acidic residues" evidence="8">
    <location>
        <begin position="132"/>
        <end position="167"/>
    </location>
</feature>
<evidence type="ECO:0000256" key="5">
    <source>
        <dbReference type="ARBA" id="ARBA00022664"/>
    </source>
</evidence>
<dbReference type="AlphaFoldDB" id="A0A316VYI7"/>
<evidence type="ECO:0000313" key="11">
    <source>
        <dbReference type="Proteomes" id="UP000245783"/>
    </source>
</evidence>
<proteinExistence type="inferred from homology"/>
<protein>
    <recommendedName>
        <fullName evidence="9">U4/U6.U5 small nuclear ribonucleoprotein 27kDa protein domain-containing protein</fullName>
    </recommendedName>
</protein>
<comment type="subunit">
    <text evidence="4">Part of a tri-snRNP complex.</text>
</comment>
<keyword evidence="11" id="KW-1185">Reference proteome</keyword>
<dbReference type="EMBL" id="KZ819378">
    <property type="protein sequence ID" value="PWN42560.1"/>
    <property type="molecule type" value="Genomic_DNA"/>
</dbReference>
<accession>A0A316VYI7</accession>
<comment type="subcellular location">
    <subcellularLocation>
        <location evidence="2">Nucleus</location>
    </subcellularLocation>
</comment>
<dbReference type="OrthoDB" id="21368at2759"/>
<dbReference type="Proteomes" id="UP000245783">
    <property type="component" value="Unassembled WGS sequence"/>
</dbReference>
<evidence type="ECO:0000256" key="6">
    <source>
        <dbReference type="ARBA" id="ARBA00023187"/>
    </source>
</evidence>
<dbReference type="InterPro" id="IPR013957">
    <property type="entry name" value="SNRNP27"/>
</dbReference>
<evidence type="ECO:0000256" key="1">
    <source>
        <dbReference type="ARBA" id="ARBA00003632"/>
    </source>
</evidence>
<dbReference type="STRING" id="1522189.A0A316VYI7"/>
<evidence type="ECO:0000256" key="3">
    <source>
        <dbReference type="ARBA" id="ARBA00008218"/>
    </source>
</evidence>
<keyword evidence="7" id="KW-0539">Nucleus</keyword>
<dbReference type="RefSeq" id="XP_025369720.1">
    <property type="nucleotide sequence ID" value="XM_025513905.1"/>
</dbReference>
<evidence type="ECO:0000259" key="9">
    <source>
        <dbReference type="Pfam" id="PF08648"/>
    </source>
</evidence>
<evidence type="ECO:0000256" key="8">
    <source>
        <dbReference type="SAM" id="MobiDB-lite"/>
    </source>
</evidence>
<gene>
    <name evidence="10" type="ORF">IE81DRAFT_323318</name>
</gene>
<dbReference type="InParanoid" id="A0A316VYI7"/>
<dbReference type="GeneID" id="37035775"/>
<sequence>MSYSSRSDPYGRPERSSRDDRRDYRAREREPLPASSHRAGYRDYDDPSYSSRDKDYGGRSGREYERDDYRDRGRDERYAGGERYSSRREEERGYGSSRREDERHASARDARHGKDERSDRRSRSPVSRSGARRADREYDRESDRDRNAGGAHRERREEELDRKHEGTSRSGKGKRSSATGYVDGGAEQNAGQVEVGEDEQAMMAAMGFGNFGSTKGKHVAGNAEGAANVRKERSWRQYMNRQGGFNRPLDKI</sequence>
<reference evidence="10 11" key="1">
    <citation type="journal article" date="2018" name="Mol. Biol. Evol.">
        <title>Broad Genomic Sampling Reveals a Smut Pathogenic Ancestry of the Fungal Clade Ustilaginomycotina.</title>
        <authorList>
            <person name="Kijpornyongpan T."/>
            <person name="Mondo S.J."/>
            <person name="Barry K."/>
            <person name="Sandor L."/>
            <person name="Lee J."/>
            <person name="Lipzen A."/>
            <person name="Pangilinan J."/>
            <person name="LaButti K."/>
            <person name="Hainaut M."/>
            <person name="Henrissat B."/>
            <person name="Grigoriev I.V."/>
            <person name="Spatafora J.W."/>
            <person name="Aime M.C."/>
        </authorList>
    </citation>
    <scope>NUCLEOTIDE SEQUENCE [LARGE SCALE GENOMIC DNA]</scope>
    <source>
        <strain evidence="10 11">MCA 4658</strain>
    </source>
</reference>
<feature type="compositionally biased region" description="Basic and acidic residues" evidence="8">
    <location>
        <begin position="40"/>
        <end position="122"/>
    </location>
</feature>
<evidence type="ECO:0000313" key="10">
    <source>
        <dbReference type="EMBL" id="PWN42560.1"/>
    </source>
</evidence>
<comment type="function">
    <text evidence="1">May play a role in mRNA splicing.</text>
</comment>
<comment type="similarity">
    <text evidence="3">Belongs to the SNUT3 family.</text>
</comment>
<dbReference type="Pfam" id="PF08648">
    <property type="entry name" value="SNRNP27"/>
    <property type="match status" value="1"/>
</dbReference>
<organism evidence="10 11">
    <name type="scientific">Ceraceosorus guamensis</name>
    <dbReference type="NCBI Taxonomy" id="1522189"/>
    <lineage>
        <taxon>Eukaryota</taxon>
        <taxon>Fungi</taxon>
        <taxon>Dikarya</taxon>
        <taxon>Basidiomycota</taxon>
        <taxon>Ustilaginomycotina</taxon>
        <taxon>Exobasidiomycetes</taxon>
        <taxon>Ceraceosorales</taxon>
        <taxon>Ceraceosoraceae</taxon>
        <taxon>Ceraceosorus</taxon>
    </lineage>
</organism>
<dbReference type="PANTHER" id="PTHR31077">
    <property type="entry name" value="U4/U6.U5 SMALL NUCLEAR RIBONUCLEOPROTEIN 27 KDA PROTEIN"/>
    <property type="match status" value="1"/>
</dbReference>
<feature type="domain" description="U4/U6.U5 small nuclear ribonucleoprotein 27kDa protein" evidence="9">
    <location>
        <begin position="197"/>
        <end position="252"/>
    </location>
</feature>
<keyword evidence="5" id="KW-0507">mRNA processing</keyword>
<dbReference type="PANTHER" id="PTHR31077:SF1">
    <property type="entry name" value="U4_U6.U5 SMALL NUCLEAR RIBONUCLEOPROTEIN 27 KDA PROTEIN"/>
    <property type="match status" value="1"/>
</dbReference>
<dbReference type="GO" id="GO:0008380">
    <property type="term" value="P:RNA splicing"/>
    <property type="evidence" value="ECO:0007669"/>
    <property type="project" value="UniProtKB-KW"/>
</dbReference>